<dbReference type="EMBL" id="JAAIUW010000008">
    <property type="protein sequence ID" value="KAF7819312.1"/>
    <property type="molecule type" value="Genomic_DNA"/>
</dbReference>
<proteinExistence type="predicted"/>
<dbReference type="Proteomes" id="UP000634136">
    <property type="component" value="Unassembled WGS sequence"/>
</dbReference>
<dbReference type="InterPro" id="IPR036610">
    <property type="entry name" value="PEBP-like_sf"/>
</dbReference>
<evidence type="ECO:0000313" key="2">
    <source>
        <dbReference type="Proteomes" id="UP000634136"/>
    </source>
</evidence>
<keyword evidence="2" id="KW-1185">Reference proteome</keyword>
<protein>
    <submittedName>
        <fullName evidence="1">FT-like protein</fullName>
    </submittedName>
</protein>
<name>A0A834TC30_9FABA</name>
<sequence>MGLGRCINRWMMDGEANIIKKIDEMSSNRGGSGDPLVVGGVIGDVVEAFENSIPLRVWYGGREVSNGCELRPSHVVNQPRVTIGGHDLRHFYTLVS</sequence>
<dbReference type="Gene3D" id="3.90.280.10">
    <property type="entry name" value="PEBP-like"/>
    <property type="match status" value="1"/>
</dbReference>
<accession>A0A834TC30</accession>
<dbReference type="AlphaFoldDB" id="A0A834TC30"/>
<organism evidence="1 2">
    <name type="scientific">Senna tora</name>
    <dbReference type="NCBI Taxonomy" id="362788"/>
    <lineage>
        <taxon>Eukaryota</taxon>
        <taxon>Viridiplantae</taxon>
        <taxon>Streptophyta</taxon>
        <taxon>Embryophyta</taxon>
        <taxon>Tracheophyta</taxon>
        <taxon>Spermatophyta</taxon>
        <taxon>Magnoliopsida</taxon>
        <taxon>eudicotyledons</taxon>
        <taxon>Gunneridae</taxon>
        <taxon>Pentapetalae</taxon>
        <taxon>rosids</taxon>
        <taxon>fabids</taxon>
        <taxon>Fabales</taxon>
        <taxon>Fabaceae</taxon>
        <taxon>Caesalpinioideae</taxon>
        <taxon>Cassia clade</taxon>
        <taxon>Senna</taxon>
    </lineage>
</organism>
<reference evidence="1" key="1">
    <citation type="submission" date="2020-09" db="EMBL/GenBank/DDBJ databases">
        <title>Genome-Enabled Discovery of Anthraquinone Biosynthesis in Senna tora.</title>
        <authorList>
            <person name="Kang S.-H."/>
            <person name="Pandey R.P."/>
            <person name="Lee C.-M."/>
            <person name="Sim J.-S."/>
            <person name="Jeong J.-T."/>
            <person name="Choi B.-S."/>
            <person name="Jung M."/>
            <person name="Ginzburg D."/>
            <person name="Zhao K."/>
            <person name="Won S.Y."/>
            <person name="Oh T.-J."/>
            <person name="Yu Y."/>
            <person name="Kim N.-H."/>
            <person name="Lee O.R."/>
            <person name="Lee T.-H."/>
            <person name="Bashyal P."/>
            <person name="Kim T.-S."/>
            <person name="Lee W.-H."/>
            <person name="Kawkins C."/>
            <person name="Kim C.-K."/>
            <person name="Kim J.S."/>
            <person name="Ahn B.O."/>
            <person name="Rhee S.Y."/>
            <person name="Sohng J.K."/>
        </authorList>
    </citation>
    <scope>NUCLEOTIDE SEQUENCE</scope>
    <source>
        <tissue evidence="1">Leaf</tissue>
    </source>
</reference>
<comment type="caution">
    <text evidence="1">The sequence shown here is derived from an EMBL/GenBank/DDBJ whole genome shotgun (WGS) entry which is preliminary data.</text>
</comment>
<dbReference type="OrthoDB" id="2506647at2759"/>
<dbReference type="SUPFAM" id="SSF49777">
    <property type="entry name" value="PEBP-like"/>
    <property type="match status" value="1"/>
</dbReference>
<evidence type="ECO:0000313" key="1">
    <source>
        <dbReference type="EMBL" id="KAF7819312.1"/>
    </source>
</evidence>
<gene>
    <name evidence="1" type="ORF">G2W53_024767</name>
</gene>